<evidence type="ECO:0000313" key="8">
    <source>
        <dbReference type="EMBL" id="CAB4218726.1"/>
    </source>
</evidence>
<organism evidence="8">
    <name type="scientific">uncultured Caudovirales phage</name>
    <dbReference type="NCBI Taxonomy" id="2100421"/>
    <lineage>
        <taxon>Viruses</taxon>
        <taxon>Duplodnaviria</taxon>
        <taxon>Heunggongvirae</taxon>
        <taxon>Uroviricota</taxon>
        <taxon>Caudoviricetes</taxon>
        <taxon>Peduoviridae</taxon>
        <taxon>Maltschvirus</taxon>
        <taxon>Maltschvirus maltsch</taxon>
    </lineage>
</organism>
<evidence type="ECO:0000313" key="2">
    <source>
        <dbReference type="EMBL" id="CAB4171204.1"/>
    </source>
</evidence>
<dbReference type="EMBL" id="LR797383">
    <property type="protein sequence ID" value="CAB4212725.1"/>
    <property type="molecule type" value="Genomic_DNA"/>
</dbReference>
<name>A0A6J5SUH9_9CAUD</name>
<evidence type="ECO:0000313" key="6">
    <source>
        <dbReference type="EMBL" id="CAB4199434.1"/>
    </source>
</evidence>
<proteinExistence type="predicted"/>
<evidence type="ECO:0000313" key="7">
    <source>
        <dbReference type="EMBL" id="CAB4212725.1"/>
    </source>
</evidence>
<evidence type="ECO:0000313" key="5">
    <source>
        <dbReference type="EMBL" id="CAB4187361.1"/>
    </source>
</evidence>
<dbReference type="EMBL" id="LR797472">
    <property type="protein sequence ID" value="CAB4218726.1"/>
    <property type="molecule type" value="Genomic_DNA"/>
</dbReference>
<gene>
    <name evidence="3" type="ORF">UFOVP1000_32</name>
    <name evidence="4" type="ORF">UFOVP1092_7</name>
    <name evidence="5" type="ORF">UFOVP1152_11</name>
    <name evidence="6" type="ORF">UFOVP1337_44</name>
    <name evidence="7" type="ORF">UFOVP1446_32</name>
    <name evidence="9" type="ORF">UFOVP1537_15</name>
    <name evidence="8" type="ORF">UFOVP1598_46</name>
    <name evidence="1" type="ORF">UFOVP825_33</name>
    <name evidence="2" type="ORF">UFOVP915_15</name>
</gene>
<reference evidence="8" key="1">
    <citation type="submission" date="2020-05" db="EMBL/GenBank/DDBJ databases">
        <authorList>
            <person name="Chiriac C."/>
            <person name="Salcher M."/>
            <person name="Ghai R."/>
            <person name="Kavagutti S V."/>
        </authorList>
    </citation>
    <scope>NUCLEOTIDE SEQUENCE</scope>
</reference>
<evidence type="ECO:0000313" key="9">
    <source>
        <dbReference type="EMBL" id="CAB5238259.1"/>
    </source>
</evidence>
<dbReference type="EMBL" id="LR796946">
    <property type="protein sequence ID" value="CAB4177215.1"/>
    <property type="molecule type" value="Genomic_DNA"/>
</dbReference>
<dbReference type="EMBL" id="LR798452">
    <property type="protein sequence ID" value="CAB5238259.1"/>
    <property type="molecule type" value="Genomic_DNA"/>
</dbReference>
<dbReference type="EMBL" id="LR796772">
    <property type="protein sequence ID" value="CAB4165273.1"/>
    <property type="molecule type" value="Genomic_DNA"/>
</dbReference>
<sequence>MSESREESLVNLTHHILSTAIESGSRYWADFGTYEWSPRISEVGQDIPFRVTPILVREWEVSEGDTRKMTRVSGEMIGQAIFDICEDPSMPEHWRTKMKELIDEPAGADYDAEDADVILQYVMFKDIVYG</sequence>
<protein>
    <submittedName>
        <fullName evidence="8">Uncharacterized protein</fullName>
    </submittedName>
</protein>
<accession>A0A6J5SUH9</accession>
<dbReference type="EMBL" id="LR796865">
    <property type="protein sequence ID" value="CAB4171204.1"/>
    <property type="molecule type" value="Genomic_DNA"/>
</dbReference>
<evidence type="ECO:0000313" key="4">
    <source>
        <dbReference type="EMBL" id="CAB4182535.1"/>
    </source>
</evidence>
<evidence type="ECO:0000313" key="3">
    <source>
        <dbReference type="EMBL" id="CAB4177215.1"/>
    </source>
</evidence>
<dbReference type="EMBL" id="LR797286">
    <property type="protein sequence ID" value="CAB4199434.1"/>
    <property type="molecule type" value="Genomic_DNA"/>
</dbReference>
<dbReference type="EMBL" id="LR797039">
    <property type="protein sequence ID" value="CAB4182535.1"/>
    <property type="molecule type" value="Genomic_DNA"/>
</dbReference>
<evidence type="ECO:0000313" key="1">
    <source>
        <dbReference type="EMBL" id="CAB4165273.1"/>
    </source>
</evidence>
<dbReference type="EMBL" id="LR797109">
    <property type="protein sequence ID" value="CAB4187361.1"/>
    <property type="molecule type" value="Genomic_DNA"/>
</dbReference>